<evidence type="ECO:0000313" key="3">
    <source>
        <dbReference type="EMBL" id="KAK3769362.1"/>
    </source>
</evidence>
<keyword evidence="1" id="KW-0732">Signal</keyword>
<reference evidence="3" key="1">
    <citation type="journal article" date="2023" name="G3 (Bethesda)">
        <title>A reference genome for the long-term kleptoplast-retaining sea slug Elysia crispata morphotype clarki.</title>
        <authorList>
            <person name="Eastman K.E."/>
            <person name="Pendleton A.L."/>
            <person name="Shaikh M.A."/>
            <person name="Suttiyut T."/>
            <person name="Ogas R."/>
            <person name="Tomko P."/>
            <person name="Gavelis G."/>
            <person name="Widhalm J.R."/>
            <person name="Wisecaver J.H."/>
        </authorList>
    </citation>
    <scope>NUCLEOTIDE SEQUENCE</scope>
    <source>
        <strain evidence="3">ECLA1</strain>
    </source>
</reference>
<evidence type="ECO:0000259" key="2">
    <source>
        <dbReference type="PROSITE" id="PS50041"/>
    </source>
</evidence>
<accession>A0AAE0ZJ35</accession>
<dbReference type="AlphaFoldDB" id="A0AAE0ZJ35"/>
<dbReference type="PANTHER" id="PTHR22803">
    <property type="entry name" value="MANNOSE, PHOSPHOLIPASE, LECTIN RECEPTOR RELATED"/>
    <property type="match status" value="1"/>
</dbReference>
<name>A0AAE0ZJ35_9GAST</name>
<dbReference type="SMART" id="SM00034">
    <property type="entry name" value="CLECT"/>
    <property type="match status" value="1"/>
</dbReference>
<protein>
    <recommendedName>
        <fullName evidence="2">C-type lectin domain-containing protein</fullName>
    </recommendedName>
</protein>
<dbReference type="PROSITE" id="PS50041">
    <property type="entry name" value="C_TYPE_LECTIN_2"/>
    <property type="match status" value="1"/>
</dbReference>
<dbReference type="CDD" id="cd00037">
    <property type="entry name" value="CLECT"/>
    <property type="match status" value="1"/>
</dbReference>
<dbReference type="Gene3D" id="3.10.100.10">
    <property type="entry name" value="Mannose-Binding Protein A, subunit A"/>
    <property type="match status" value="1"/>
</dbReference>
<dbReference type="InterPro" id="IPR016186">
    <property type="entry name" value="C-type_lectin-like/link_sf"/>
</dbReference>
<organism evidence="3 4">
    <name type="scientific">Elysia crispata</name>
    <name type="common">lettuce slug</name>
    <dbReference type="NCBI Taxonomy" id="231223"/>
    <lineage>
        <taxon>Eukaryota</taxon>
        <taxon>Metazoa</taxon>
        <taxon>Spiralia</taxon>
        <taxon>Lophotrochozoa</taxon>
        <taxon>Mollusca</taxon>
        <taxon>Gastropoda</taxon>
        <taxon>Heterobranchia</taxon>
        <taxon>Euthyneura</taxon>
        <taxon>Panpulmonata</taxon>
        <taxon>Sacoglossa</taxon>
        <taxon>Placobranchoidea</taxon>
        <taxon>Plakobranchidae</taxon>
        <taxon>Elysia</taxon>
    </lineage>
</organism>
<feature type="signal peptide" evidence="1">
    <location>
        <begin position="1"/>
        <end position="15"/>
    </location>
</feature>
<comment type="caution">
    <text evidence="3">The sequence shown here is derived from an EMBL/GenBank/DDBJ whole genome shotgun (WGS) entry which is preliminary data.</text>
</comment>
<dbReference type="InterPro" id="IPR016187">
    <property type="entry name" value="CTDL_fold"/>
</dbReference>
<dbReference type="EMBL" id="JAWDGP010003939">
    <property type="protein sequence ID" value="KAK3769362.1"/>
    <property type="molecule type" value="Genomic_DNA"/>
</dbReference>
<gene>
    <name evidence="3" type="ORF">RRG08_062110</name>
</gene>
<dbReference type="Proteomes" id="UP001283361">
    <property type="component" value="Unassembled WGS sequence"/>
</dbReference>
<evidence type="ECO:0000256" key="1">
    <source>
        <dbReference type="SAM" id="SignalP"/>
    </source>
</evidence>
<feature type="chain" id="PRO_5042247519" description="C-type lectin domain-containing protein" evidence="1">
    <location>
        <begin position="16"/>
        <end position="158"/>
    </location>
</feature>
<dbReference type="Pfam" id="PF00059">
    <property type="entry name" value="Lectin_C"/>
    <property type="match status" value="1"/>
</dbReference>
<evidence type="ECO:0000313" key="4">
    <source>
        <dbReference type="Proteomes" id="UP001283361"/>
    </source>
</evidence>
<dbReference type="SUPFAM" id="SSF56436">
    <property type="entry name" value="C-type lectin-like"/>
    <property type="match status" value="1"/>
</dbReference>
<sequence>MITLILATLVVSASATFCSDGWIESIEPVTCIKMMGTDKTWQEARTACKSLGGDLVKIVNKRMNDFVYAQIQSHGRNRYWIGLRLDERGNMRWLDEHDEQCVLPEDLVSSVEHPAALSVLGLTMRVMLTANVNMVAIQAIQTHHAGKNVTLATTEKTA</sequence>
<feature type="domain" description="C-type lectin" evidence="2">
    <location>
        <begin position="31"/>
        <end position="95"/>
    </location>
</feature>
<proteinExistence type="predicted"/>
<dbReference type="InterPro" id="IPR050111">
    <property type="entry name" value="C-type_lectin/snaclec_domain"/>
</dbReference>
<keyword evidence="4" id="KW-1185">Reference proteome</keyword>
<dbReference type="InterPro" id="IPR001304">
    <property type="entry name" value="C-type_lectin-like"/>
</dbReference>